<name>A0A060I3R7_RHIET</name>
<evidence type="ECO:0000256" key="1">
    <source>
        <dbReference type="ARBA" id="ARBA00022553"/>
    </source>
</evidence>
<dbReference type="GO" id="GO:0016787">
    <property type="term" value="F:hydrolase activity"/>
    <property type="evidence" value="ECO:0007669"/>
    <property type="project" value="UniProtKB-KW"/>
</dbReference>
<accession>A0A060I3R7</accession>
<keyword evidence="3" id="KW-0540">Nuclease</keyword>
<evidence type="ECO:0000256" key="5">
    <source>
        <dbReference type="ARBA" id="ARBA00022801"/>
    </source>
</evidence>
<evidence type="ECO:0000256" key="3">
    <source>
        <dbReference type="ARBA" id="ARBA00022722"/>
    </source>
</evidence>
<dbReference type="AlphaFoldDB" id="A0A060I3R7"/>
<dbReference type="PANTHER" id="PTHR34139:SF1">
    <property type="entry name" value="RNASE MJ1380-RELATED"/>
    <property type="match status" value="1"/>
</dbReference>
<dbReference type="Pfam" id="PF01934">
    <property type="entry name" value="HepT-like"/>
    <property type="match status" value="1"/>
</dbReference>
<keyword evidence="1" id="KW-0597">Phosphoprotein</keyword>
<dbReference type="EMBL" id="CP006986">
    <property type="protein sequence ID" value="AIC28487.1"/>
    <property type="molecule type" value="Genomic_DNA"/>
</dbReference>
<protein>
    <recommendedName>
        <fullName evidence="8">DUF86 domain-containing protein</fullName>
    </recommendedName>
</protein>
<evidence type="ECO:0000256" key="4">
    <source>
        <dbReference type="ARBA" id="ARBA00022741"/>
    </source>
</evidence>
<dbReference type="PANTHER" id="PTHR34139">
    <property type="entry name" value="UPF0331 PROTEIN MJ0127"/>
    <property type="match status" value="1"/>
</dbReference>
<dbReference type="OrthoDB" id="4829434at2"/>
<reference evidence="6 7" key="1">
    <citation type="submission" date="2013-12" db="EMBL/GenBank/DDBJ databases">
        <title>Complete genome sequence of Rhizobium etli bv. mimosae IE4771.</title>
        <authorList>
            <person name="Bustos P."/>
            <person name="Santamaria R.I."/>
            <person name="Lozano L."/>
            <person name="Ormeno-Orrillo E."/>
            <person name="Rogel M.A."/>
            <person name="Romero D."/>
            <person name="Cevallos M.A."/>
            <person name="Martinez-Romero E."/>
            <person name="Gonzalez V."/>
        </authorList>
    </citation>
    <scope>NUCLEOTIDE SEQUENCE [LARGE SCALE GENOMIC DNA]</scope>
    <source>
        <strain evidence="6 7">IE4771</strain>
    </source>
</reference>
<evidence type="ECO:0000313" key="7">
    <source>
        <dbReference type="Proteomes" id="UP000027180"/>
    </source>
</evidence>
<dbReference type="Proteomes" id="UP000027180">
    <property type="component" value="Chromosome"/>
</dbReference>
<evidence type="ECO:0008006" key="8">
    <source>
        <dbReference type="Google" id="ProtNLM"/>
    </source>
</evidence>
<dbReference type="GO" id="GO:0000166">
    <property type="term" value="F:nucleotide binding"/>
    <property type="evidence" value="ECO:0007669"/>
    <property type="project" value="UniProtKB-KW"/>
</dbReference>
<dbReference type="InterPro" id="IPR008201">
    <property type="entry name" value="HepT-like"/>
</dbReference>
<keyword evidence="2" id="KW-1277">Toxin-antitoxin system</keyword>
<dbReference type="HOGENOM" id="CLU_142825_3_0_5"/>
<organism evidence="6 7">
    <name type="scientific">Rhizobium etli bv. mimosae str. IE4771</name>
    <dbReference type="NCBI Taxonomy" id="1432050"/>
    <lineage>
        <taxon>Bacteria</taxon>
        <taxon>Pseudomonadati</taxon>
        <taxon>Pseudomonadota</taxon>
        <taxon>Alphaproteobacteria</taxon>
        <taxon>Hyphomicrobiales</taxon>
        <taxon>Rhizobiaceae</taxon>
        <taxon>Rhizobium/Agrobacterium group</taxon>
        <taxon>Rhizobium</taxon>
    </lineage>
</organism>
<dbReference type="GO" id="GO:0110001">
    <property type="term" value="C:toxin-antitoxin complex"/>
    <property type="evidence" value="ECO:0007669"/>
    <property type="project" value="InterPro"/>
</dbReference>
<dbReference type="RefSeq" id="WP_009988784.1">
    <property type="nucleotide sequence ID" value="NZ_CP006986.1"/>
</dbReference>
<dbReference type="GO" id="GO:0004540">
    <property type="term" value="F:RNA nuclease activity"/>
    <property type="evidence" value="ECO:0007669"/>
    <property type="project" value="InterPro"/>
</dbReference>
<proteinExistence type="predicted"/>
<dbReference type="KEGG" id="rei:IE4771_CH03405"/>
<gene>
    <name evidence="6" type="ORF">IE4771_CH03405</name>
</gene>
<keyword evidence="5" id="KW-0378">Hydrolase</keyword>
<evidence type="ECO:0000256" key="2">
    <source>
        <dbReference type="ARBA" id="ARBA00022649"/>
    </source>
</evidence>
<keyword evidence="4" id="KW-0547">Nucleotide-binding</keyword>
<evidence type="ECO:0000313" key="6">
    <source>
        <dbReference type="EMBL" id="AIC28487.1"/>
    </source>
</evidence>
<sequence length="120" mass="13380">MSEPRAIDYLNEMQKAAAEALYFVGGMDEAAFAEDNLTFKAVAFCHFTIGAAASRLLVAHPEFATEHPTLPWTKICGTGNRILEDVFALDPSDIWEATYRTLPELLVEIDAIRHWHAEGE</sequence>
<dbReference type="InterPro" id="IPR051813">
    <property type="entry name" value="HepT_RNase_toxin"/>
</dbReference>